<dbReference type="KEGG" id="mnv:MNVI_25230"/>
<dbReference type="AlphaFoldDB" id="A0A7I7PFA1"/>
<name>A0A7I7PFA1_9MYCO</name>
<evidence type="ECO:0000313" key="2">
    <source>
        <dbReference type="Proteomes" id="UP000466894"/>
    </source>
</evidence>
<dbReference type="EMBL" id="AP022583">
    <property type="protein sequence ID" value="BBY07205.1"/>
    <property type="molecule type" value="Genomic_DNA"/>
</dbReference>
<organism evidence="1 2">
    <name type="scientific">Mycobacterium noviomagense</name>
    <dbReference type="NCBI Taxonomy" id="459858"/>
    <lineage>
        <taxon>Bacteria</taxon>
        <taxon>Bacillati</taxon>
        <taxon>Actinomycetota</taxon>
        <taxon>Actinomycetes</taxon>
        <taxon>Mycobacteriales</taxon>
        <taxon>Mycobacteriaceae</taxon>
        <taxon>Mycobacterium</taxon>
    </lineage>
</organism>
<accession>A0A7I7PFA1</accession>
<dbReference type="Pfam" id="PF26520">
    <property type="entry name" value="MftB_chaperone"/>
    <property type="match status" value="1"/>
</dbReference>
<reference evidence="1 2" key="1">
    <citation type="journal article" date="2019" name="Emerg. Microbes Infect.">
        <title>Comprehensive subspecies identification of 175 nontuberculous mycobacteria species based on 7547 genomic profiles.</title>
        <authorList>
            <person name="Matsumoto Y."/>
            <person name="Kinjo T."/>
            <person name="Motooka D."/>
            <person name="Nabeya D."/>
            <person name="Jung N."/>
            <person name="Uechi K."/>
            <person name="Horii T."/>
            <person name="Iida T."/>
            <person name="Fujita J."/>
            <person name="Nakamura S."/>
        </authorList>
    </citation>
    <scope>NUCLEOTIDE SEQUENCE [LARGE SCALE GENOMIC DNA]</scope>
    <source>
        <strain evidence="1 2">JCM 16367</strain>
    </source>
</reference>
<dbReference type="RefSeq" id="WP_197910665.1">
    <property type="nucleotide sequence ID" value="NZ_AP022583.1"/>
</dbReference>
<protein>
    <submittedName>
        <fullName evidence="1">Putative mycofactocin system protein MftB</fullName>
    </submittedName>
</protein>
<gene>
    <name evidence="1" type="primary">mftB</name>
    <name evidence="1" type="ORF">MNVI_25230</name>
</gene>
<dbReference type="NCBIfam" id="TIGR03967">
    <property type="entry name" value="mycofact_MftB"/>
    <property type="match status" value="1"/>
</dbReference>
<sequence>MRGLLTVPAPAPARAGFDPDLGWRLHPQVAVRPEPFGALLYHFGTRKLSFLKNHTMLAVVQSLGDHPDVRSACRAAGLDDTELAPYLHALGVLATSNMLVARETR</sequence>
<evidence type="ECO:0000313" key="1">
    <source>
        <dbReference type="EMBL" id="BBY07205.1"/>
    </source>
</evidence>
<dbReference type="Proteomes" id="UP000466894">
    <property type="component" value="Chromosome"/>
</dbReference>
<proteinExistence type="predicted"/>
<dbReference type="InterPro" id="IPR023850">
    <property type="entry name" value="MftB"/>
</dbReference>